<sequence>MLAIAPQPIPLKLDADGVVRIGGTRVTLDTIISVYQQGATADEIAFRYPSLKLADVYTAIAYYLNHQHEVETYLTQRQQQAKIIQQTNQARFNPQHLRDRIAARQSTQSA</sequence>
<dbReference type="InterPro" id="IPR009057">
    <property type="entry name" value="Homeodomain-like_sf"/>
</dbReference>
<protein>
    <submittedName>
        <fullName evidence="1">DUF433 domain-containing protein</fullName>
    </submittedName>
</protein>
<dbReference type="Gene3D" id="1.10.10.10">
    <property type="entry name" value="Winged helix-like DNA-binding domain superfamily/Winged helix DNA-binding domain"/>
    <property type="match status" value="1"/>
</dbReference>
<dbReference type="PANTHER" id="PTHR34849:SF1">
    <property type="entry name" value="SLR0770 PROTEIN"/>
    <property type="match status" value="1"/>
</dbReference>
<dbReference type="Proteomes" id="UP001301388">
    <property type="component" value="Unassembled WGS sequence"/>
</dbReference>
<dbReference type="Pfam" id="PF04255">
    <property type="entry name" value="DUF433"/>
    <property type="match status" value="1"/>
</dbReference>
<dbReference type="RefSeq" id="WP_323261680.1">
    <property type="nucleotide sequence ID" value="NZ_JAYGIE010000062.1"/>
</dbReference>
<proteinExistence type="predicted"/>
<organism evidence="1 2">
    <name type="scientific">Pseudanabaena galeata UHCC 0370</name>
    <dbReference type="NCBI Taxonomy" id="3110310"/>
    <lineage>
        <taxon>Bacteria</taxon>
        <taxon>Bacillati</taxon>
        <taxon>Cyanobacteriota</taxon>
        <taxon>Cyanophyceae</taxon>
        <taxon>Pseudanabaenales</taxon>
        <taxon>Pseudanabaenaceae</taxon>
        <taxon>Pseudanabaena</taxon>
    </lineage>
</organism>
<keyword evidence="2" id="KW-1185">Reference proteome</keyword>
<dbReference type="InterPro" id="IPR036388">
    <property type="entry name" value="WH-like_DNA-bd_sf"/>
</dbReference>
<evidence type="ECO:0000313" key="1">
    <source>
        <dbReference type="EMBL" id="MEA5478116.1"/>
    </source>
</evidence>
<dbReference type="SUPFAM" id="SSF46689">
    <property type="entry name" value="Homeodomain-like"/>
    <property type="match status" value="1"/>
</dbReference>
<comment type="caution">
    <text evidence="1">The sequence shown here is derived from an EMBL/GenBank/DDBJ whole genome shotgun (WGS) entry which is preliminary data.</text>
</comment>
<evidence type="ECO:0000313" key="2">
    <source>
        <dbReference type="Proteomes" id="UP001301388"/>
    </source>
</evidence>
<dbReference type="PANTHER" id="PTHR34849">
    <property type="entry name" value="SSL5025 PROTEIN"/>
    <property type="match status" value="1"/>
</dbReference>
<gene>
    <name evidence="1" type="ORF">VB774_10835</name>
</gene>
<dbReference type="EMBL" id="JAYGIE010000062">
    <property type="protein sequence ID" value="MEA5478116.1"/>
    <property type="molecule type" value="Genomic_DNA"/>
</dbReference>
<dbReference type="InterPro" id="IPR007367">
    <property type="entry name" value="DUF433"/>
</dbReference>
<name>A0ABU5TJ51_9CYAN</name>
<reference evidence="1 2" key="1">
    <citation type="submission" date="2023-12" db="EMBL/GenBank/DDBJ databases">
        <title>Baltic Sea Cyanobacteria.</title>
        <authorList>
            <person name="Delbaje E."/>
            <person name="Fewer D.P."/>
            <person name="Shishido T.K."/>
        </authorList>
    </citation>
    <scope>NUCLEOTIDE SEQUENCE [LARGE SCALE GENOMIC DNA]</scope>
    <source>
        <strain evidence="1 2">UHCC 0370</strain>
    </source>
</reference>
<accession>A0ABU5TJ51</accession>